<evidence type="ECO:0000256" key="2">
    <source>
        <dbReference type="SAM" id="MobiDB-lite"/>
    </source>
</evidence>
<evidence type="ECO:0000256" key="3">
    <source>
        <dbReference type="SAM" id="Phobius"/>
    </source>
</evidence>
<dbReference type="GO" id="GO:0016020">
    <property type="term" value="C:membrane"/>
    <property type="evidence" value="ECO:0007669"/>
    <property type="project" value="TreeGrafter"/>
</dbReference>
<feature type="compositionally biased region" description="Basic and acidic residues" evidence="2">
    <location>
        <begin position="694"/>
        <end position="712"/>
    </location>
</feature>
<feature type="transmembrane region" description="Helical" evidence="3">
    <location>
        <begin position="1123"/>
        <end position="1145"/>
    </location>
</feature>
<dbReference type="PANTHER" id="PTHR14096:SF64">
    <property type="match status" value="1"/>
</dbReference>
<comment type="similarity">
    <text evidence="1">Belongs to the apolipoprotein L family.</text>
</comment>
<keyword evidence="5" id="KW-1185">Reference proteome</keyword>
<dbReference type="InterPro" id="IPR008405">
    <property type="entry name" value="ApoL"/>
</dbReference>
<accession>A0A6A5ENZ1</accession>
<feature type="compositionally biased region" description="Basic and acidic residues" evidence="2">
    <location>
        <begin position="877"/>
        <end position="888"/>
    </location>
</feature>
<reference evidence="4 5" key="1">
    <citation type="submission" date="2019-06" db="EMBL/GenBank/DDBJ databases">
        <title>A chromosome-scale genome assembly of the European perch, Perca fluviatilis.</title>
        <authorList>
            <person name="Roques C."/>
            <person name="Zahm M."/>
            <person name="Cabau C."/>
            <person name="Klopp C."/>
            <person name="Bouchez O."/>
            <person name="Donnadieu C."/>
            <person name="Kuhl H."/>
            <person name="Gislard M."/>
            <person name="Guendouz S."/>
            <person name="Journot L."/>
            <person name="Haffray P."/>
            <person name="Bestin A."/>
            <person name="Morvezen R."/>
            <person name="Feron R."/>
            <person name="Wen M."/>
            <person name="Jouanno E."/>
            <person name="Herpin A."/>
            <person name="Schartl M."/>
            <person name="Postlethwait J."/>
            <person name="Schaerlinger B."/>
            <person name="Chardard D."/>
            <person name="Lecocq T."/>
            <person name="Poncet C."/>
            <person name="Jaffrelo L."/>
            <person name="Lampietro C."/>
            <person name="Guiguen Y."/>
        </authorList>
    </citation>
    <scope>NUCLEOTIDE SEQUENCE [LARGE SCALE GENOMIC DNA]</scope>
    <source>
        <tissue evidence="4">Blood</tissue>
    </source>
</reference>
<feature type="compositionally biased region" description="Basic and acidic residues" evidence="2">
    <location>
        <begin position="627"/>
        <end position="637"/>
    </location>
</feature>
<feature type="region of interest" description="Disordered" evidence="2">
    <location>
        <begin position="860"/>
        <end position="895"/>
    </location>
</feature>
<feature type="compositionally biased region" description="Basic and acidic residues" evidence="2">
    <location>
        <begin position="581"/>
        <end position="592"/>
    </location>
</feature>
<evidence type="ECO:0000313" key="5">
    <source>
        <dbReference type="Proteomes" id="UP000465112"/>
    </source>
</evidence>
<feature type="region of interest" description="Disordered" evidence="2">
    <location>
        <begin position="1374"/>
        <end position="1393"/>
    </location>
</feature>
<dbReference type="EMBL" id="VHII01000014">
    <property type="protein sequence ID" value="KAF1380778.1"/>
    <property type="molecule type" value="Genomic_DNA"/>
</dbReference>
<dbReference type="PANTHER" id="PTHR14096">
    <property type="entry name" value="APOLIPOPROTEIN L"/>
    <property type="match status" value="1"/>
</dbReference>
<dbReference type="GO" id="GO:0008289">
    <property type="term" value="F:lipid binding"/>
    <property type="evidence" value="ECO:0007669"/>
    <property type="project" value="InterPro"/>
</dbReference>
<dbReference type="Pfam" id="PF05461">
    <property type="entry name" value="ApoL"/>
    <property type="match status" value="1"/>
</dbReference>
<keyword evidence="3" id="KW-1133">Transmembrane helix</keyword>
<keyword evidence="3" id="KW-0472">Membrane</keyword>
<comment type="caution">
    <text evidence="4">The sequence shown here is derived from an EMBL/GenBank/DDBJ whole genome shotgun (WGS) entry which is preliminary data.</text>
</comment>
<name>A0A6A5ENZ1_PERFL</name>
<feature type="region of interest" description="Disordered" evidence="2">
    <location>
        <begin position="1"/>
        <end position="123"/>
    </location>
</feature>
<dbReference type="GO" id="GO:0042157">
    <property type="term" value="P:lipoprotein metabolic process"/>
    <property type="evidence" value="ECO:0007669"/>
    <property type="project" value="InterPro"/>
</dbReference>
<dbReference type="GO" id="GO:0005576">
    <property type="term" value="C:extracellular region"/>
    <property type="evidence" value="ECO:0007669"/>
    <property type="project" value="InterPro"/>
</dbReference>
<feature type="region of interest" description="Disordered" evidence="2">
    <location>
        <begin position="392"/>
        <end position="540"/>
    </location>
</feature>
<protein>
    <submittedName>
        <fullName evidence="4">Uncharacterized protein</fullName>
    </submittedName>
</protein>
<feature type="compositionally biased region" description="Polar residues" evidence="2">
    <location>
        <begin position="428"/>
        <end position="464"/>
    </location>
</feature>
<feature type="region of interest" description="Disordered" evidence="2">
    <location>
        <begin position="560"/>
        <end position="650"/>
    </location>
</feature>
<gene>
    <name evidence="4" type="ORF">PFLUV_G00167510</name>
</gene>
<feature type="transmembrane region" description="Helical" evidence="3">
    <location>
        <begin position="1152"/>
        <end position="1176"/>
    </location>
</feature>
<sequence length="1410" mass="157290">MTGDGTESEVGAVDHGWSAAAAESAAEERRPSIGMLQNLRKKVSKSPFHNQYQSLVSSTSDSRGSSVNHSRNKQEPGSKGHVMEDVGRETSKEVNLDAIFAPPPEFQSSPRDLQPETKTVENGAEFSEHPKHLFQTLTPNGVQGGFQTSTLAQNVSANGRFYDVSLNSPDLFKPIPTQTQNLSKTLHLKSSGLFKDEGVNLFQAAKGEKLLHTECTTEVNPFDKSSSIFVDPFKSPSNMEDNQSPQAVMTNPSYTATTKEVDLFQTVPTKSGELFNIRENKQDPSTKEDLFGMSFWKENLDVFSSSSTNTVDPFPSPIARDLFQDLSSLDDPFGTTPSRQYDPFQDVFPGTPDIFPPFPSNTNGKDIFGITYSNTAFKAPYSTPLLNSPSEMKLDMLSSPDLSKATPSESHAAVRPESSDGPHAIFLTNPQGTESDIFQPSPFSRARNMSMSTRTSPADMTHVSTFKRPPKPLPRSRPLRPEKLPIPEKPPKPERPPPPTPANSVEPEATVPKVAPKPAFRPVPEPVIQHKTTPESKPIESENYLVFEDILYVGQEKCVEDWPEDSPQLNPDFKPSGTLRLRRESMKIKADSDGGSGEDQDDSESHGKKKDKKFRLSMLSRRGSNKFPDDITNERSKTLPTSRKSSKEYFSDLHMSAQENEDEEWNGMDYKKKPLKTKVKQLLRRASIASSVPEGKHMHGHLPRESKDDDINEKKVGKKNSIIRRWSEGTVLHDSTGEEGGLEAQHEEVDSHGFKKKKRVKIKFVPHRGYAITVEKGAHGYTPRKSSKEKLQDEVLGAHGYTPPLLQSQDDAFVDVEERGHSLHSSCKAAFMDEEHFQKTHRRSAELSGDDDPYGMEDCHPQKKTTNMKPLHMGRRSSKEDMLEDTDHQKKKSSFSADELDDDYWMEDCKPKTSKHKGHMPIPHTSKTAYGQCEAIGFNHQIPQQSSNDPFAEDDFTQTGKGKDFMYDREEDEVETCKPKKPSKFKVFKKPKGKAMYQEYEDPPGATSSDYLSEAAKAEWLAAQMDEQAIAGLEDEGEDGDTDSLMEWWGSVEQWDELPSDDEDTVLKDDESKSFTILADKVHRGLRVFNKIFTERAEVLWQSVVILHAIADDINKFHHKAKIAGLTGGTATAVGGVTAITGLALSPFTFGISLIVTAVGVGVAAAGGIASASAAISDNVNNMHDRKKVEMLLEDFEVHLQTIGKVLHFVNQGLYKLRGHPLLRTGTQHYSEDWEIRRAVQMISLVDSPVMRGVELTDTAVASLQGLFTGIDKYFIKDTRELKKGCKKEVVGQIKEVANVLNDGLVELNAIREELQDATGYIVLFVRLFFCRNTEDQNKPTEPRPSLQSAKLLRQSHCNRKQTPHRTLVCSEGSCRTSTHSSLPPRSLKPHLQSHWNTHGFQTRIRTRVC</sequence>
<feature type="compositionally biased region" description="Low complexity" evidence="2">
    <location>
        <begin position="54"/>
        <end position="66"/>
    </location>
</feature>
<feature type="region of interest" description="Disordered" evidence="2">
    <location>
        <begin position="692"/>
        <end position="712"/>
    </location>
</feature>
<proteinExistence type="inferred from homology"/>
<organism evidence="4 5">
    <name type="scientific">Perca fluviatilis</name>
    <name type="common">European perch</name>
    <dbReference type="NCBI Taxonomy" id="8168"/>
    <lineage>
        <taxon>Eukaryota</taxon>
        <taxon>Metazoa</taxon>
        <taxon>Chordata</taxon>
        <taxon>Craniata</taxon>
        <taxon>Vertebrata</taxon>
        <taxon>Euteleostomi</taxon>
        <taxon>Actinopterygii</taxon>
        <taxon>Neopterygii</taxon>
        <taxon>Teleostei</taxon>
        <taxon>Neoteleostei</taxon>
        <taxon>Acanthomorphata</taxon>
        <taxon>Eupercaria</taxon>
        <taxon>Perciformes</taxon>
        <taxon>Percoidei</taxon>
        <taxon>Percidae</taxon>
        <taxon>Percinae</taxon>
        <taxon>Perca</taxon>
    </lineage>
</organism>
<evidence type="ECO:0000256" key="1">
    <source>
        <dbReference type="ARBA" id="ARBA00010090"/>
    </source>
</evidence>
<dbReference type="GO" id="GO:0006869">
    <property type="term" value="P:lipid transport"/>
    <property type="evidence" value="ECO:0007669"/>
    <property type="project" value="InterPro"/>
</dbReference>
<dbReference type="Proteomes" id="UP000465112">
    <property type="component" value="Chromosome 14"/>
</dbReference>
<evidence type="ECO:0000313" key="4">
    <source>
        <dbReference type="EMBL" id="KAF1380778.1"/>
    </source>
</evidence>
<feature type="compositionally biased region" description="Basic and acidic residues" evidence="2">
    <location>
        <begin position="479"/>
        <end position="495"/>
    </location>
</feature>
<feature type="compositionally biased region" description="Basic and acidic residues" evidence="2">
    <location>
        <begin position="72"/>
        <end position="95"/>
    </location>
</feature>
<keyword evidence="3" id="KW-0812">Transmembrane</keyword>
<feature type="compositionally biased region" description="Polar residues" evidence="2">
    <location>
        <begin position="1374"/>
        <end position="1384"/>
    </location>
</feature>